<gene>
    <name evidence="1" type="ORF">Amal_00673</name>
</gene>
<accession>A0A177GEF5</accession>
<dbReference type="AlphaFoldDB" id="A0A177GEF5"/>
<dbReference type="STRING" id="178901.AmDm5_0736"/>
<comment type="caution">
    <text evidence="1">The sequence shown here is derived from an EMBL/GenBank/DDBJ whole genome shotgun (WGS) entry which is preliminary data.</text>
</comment>
<evidence type="ECO:0000313" key="1">
    <source>
        <dbReference type="EMBL" id="OAG78057.1"/>
    </source>
</evidence>
<organism evidence="1 2">
    <name type="scientific">Acetobacter malorum</name>
    <dbReference type="NCBI Taxonomy" id="178901"/>
    <lineage>
        <taxon>Bacteria</taxon>
        <taxon>Pseudomonadati</taxon>
        <taxon>Pseudomonadota</taxon>
        <taxon>Alphaproteobacteria</taxon>
        <taxon>Acetobacterales</taxon>
        <taxon>Acetobacteraceae</taxon>
        <taxon>Acetobacter</taxon>
    </lineage>
</organism>
<dbReference type="Proteomes" id="UP000077349">
    <property type="component" value="Unassembled WGS sequence"/>
</dbReference>
<evidence type="ECO:0000313" key="2">
    <source>
        <dbReference type="Proteomes" id="UP000077349"/>
    </source>
</evidence>
<sequence length="29" mass="3351">MRAFLFILSLRLFWSGSKANLPSNHPMDT</sequence>
<dbReference type="EMBL" id="LVHD01000008">
    <property type="protein sequence ID" value="OAG78057.1"/>
    <property type="molecule type" value="Genomic_DNA"/>
</dbReference>
<name>A0A177GEF5_9PROT</name>
<dbReference type="PATRIC" id="fig|178901.16.peg.712"/>
<protein>
    <submittedName>
        <fullName evidence="1">Uncharacterized protein</fullName>
    </submittedName>
</protein>
<proteinExistence type="predicted"/>
<reference evidence="1 2" key="1">
    <citation type="submission" date="2016-03" db="EMBL/GenBank/DDBJ databases">
        <title>Draft genome sequence of Acetobacter malorum CECT 7742, a strain isolated from strawberry vinegar.</title>
        <authorList>
            <person name="Sainz F."/>
            <person name="Mas A."/>
            <person name="Torija M.J."/>
        </authorList>
    </citation>
    <scope>NUCLEOTIDE SEQUENCE [LARGE SCALE GENOMIC DNA]</scope>
    <source>
        <strain evidence="1 2">CECT 7742</strain>
    </source>
</reference>